<reference evidence="11" key="2">
    <citation type="journal article" date="2023" name="BMC Genomics">
        <title>Pest status, molecular evolution, and epigenetic factors derived from the genome assembly of Frankliniella fusca, a thysanopteran phytovirus vector.</title>
        <authorList>
            <person name="Catto M.A."/>
            <person name="Labadie P.E."/>
            <person name="Jacobson A.L."/>
            <person name="Kennedy G.G."/>
            <person name="Srinivasan R."/>
            <person name="Hunt B.G."/>
        </authorList>
    </citation>
    <scope>NUCLEOTIDE SEQUENCE</scope>
    <source>
        <strain evidence="11">PL_HMW_Pooled</strain>
    </source>
</reference>
<dbReference type="GO" id="GO:0003356">
    <property type="term" value="P:regulation of cilium beat frequency"/>
    <property type="evidence" value="ECO:0007669"/>
    <property type="project" value="TreeGrafter"/>
</dbReference>
<keyword evidence="4" id="KW-0963">Cytoplasm</keyword>
<proteinExistence type="inferred from homology"/>
<organism evidence="11 12">
    <name type="scientific">Frankliniella fusca</name>
    <dbReference type="NCBI Taxonomy" id="407009"/>
    <lineage>
        <taxon>Eukaryota</taxon>
        <taxon>Metazoa</taxon>
        <taxon>Ecdysozoa</taxon>
        <taxon>Arthropoda</taxon>
        <taxon>Hexapoda</taxon>
        <taxon>Insecta</taxon>
        <taxon>Pterygota</taxon>
        <taxon>Neoptera</taxon>
        <taxon>Paraneoptera</taxon>
        <taxon>Thysanoptera</taxon>
        <taxon>Terebrantia</taxon>
        <taxon>Thripoidea</taxon>
        <taxon>Thripidae</taxon>
        <taxon>Frankliniella</taxon>
    </lineage>
</organism>
<dbReference type="AlphaFoldDB" id="A0AAE1HD19"/>
<dbReference type="GO" id="GO:0036064">
    <property type="term" value="C:ciliary basal body"/>
    <property type="evidence" value="ECO:0007669"/>
    <property type="project" value="TreeGrafter"/>
</dbReference>
<dbReference type="GO" id="GO:0005930">
    <property type="term" value="C:axoneme"/>
    <property type="evidence" value="ECO:0007669"/>
    <property type="project" value="UniProtKB-SubCell"/>
</dbReference>
<dbReference type="EMBL" id="JAHWGI010000960">
    <property type="protein sequence ID" value="KAK3918848.1"/>
    <property type="molecule type" value="Genomic_DNA"/>
</dbReference>
<evidence type="ECO:0000313" key="12">
    <source>
        <dbReference type="Proteomes" id="UP001219518"/>
    </source>
</evidence>
<comment type="subcellular location">
    <subcellularLocation>
        <location evidence="1">Cytoplasm</location>
        <location evidence="1">Cytoskeleton</location>
        <location evidence="1">Cilium axoneme</location>
    </subcellularLocation>
</comment>
<dbReference type="Proteomes" id="UP001219518">
    <property type="component" value="Unassembled WGS sequence"/>
</dbReference>
<evidence type="ECO:0000256" key="4">
    <source>
        <dbReference type="ARBA" id="ARBA00022490"/>
    </source>
</evidence>
<sequence length="688" mass="71265">GGGGGGGVLVGLAHQLVRECASKGVDVAPQLALEALRLLQVNPQNSLQEAAGSAGPAGPAGVCALLAACMRFLLDRGAPGLAAVRMKIAFRRKYKRPETIAAEQARGTESRVAPLLAEVLEDAHEALGDLPTPTPAALSPVPAPPSPTPAAAKLAARAGSRARATPASVREERADKERLYASVVAAAVLRSGLGSPADPAVIKEASAAMQSVYPSKELPHLLRLPPSARHAQLLEVCRISAGVRIFNWDCRGRKANTDAAHGLLDLPGLVQEAAAVTKTILTASVEGVETRLWTATAALEVVYAREGHAAGNGDGDADSARHGGGGVDPEQLKETVTFLRQQQVLLRRLLEDIEAAGTEARRLAGQLEVGLAEVHAAVQSKTAVPTSQVYPQFMALASTWEALETQAVVVSRAASLHRRLAAYAKGAVCSDDAALRGLLAEAKRAAPTDAERVSAGLTASAGADLQQLEAARRRLDRDLGRGDVVTELEGFCPWFLAVSGGGLVPGCPALGLCEAGGGGPSPGLYALSSLRAAQLFSANPNKWIQRALDEVRRRPAQVCLLGLGDALQLPTLHPDLLLAAESLPGSRAGLGLGAGLQLGHAGVQTEAVRRRAGAVAVHVHLPPVPSARTRAHQAQAAATQTEASSYRRDGCAQTFPARDAAVQCPRSVACTAGPAAADARNSRQQFIM</sequence>
<comment type="function">
    <text evidence="9">Essential for sperm motility and is involved in the regulation of the beating frequency of motile cilia on the epithelial cells of the respiratory tract. Required for the establishment of radial spokes in sperm flagella.</text>
</comment>
<evidence type="ECO:0000256" key="7">
    <source>
        <dbReference type="ARBA" id="ARBA00023212"/>
    </source>
</evidence>
<comment type="similarity">
    <text evidence="2">Belongs to the CFAP206 family.</text>
</comment>
<dbReference type="PANTHER" id="PTHR21442:SF0">
    <property type="entry name" value="CILIA- AND FLAGELLA-ASSOCIATED PROTEIN 206"/>
    <property type="match status" value="1"/>
</dbReference>
<feature type="region of interest" description="Disordered" evidence="10">
    <location>
        <begin position="132"/>
        <end position="151"/>
    </location>
</feature>
<keyword evidence="6" id="KW-0969">Cilium</keyword>
<evidence type="ECO:0000256" key="3">
    <source>
        <dbReference type="ARBA" id="ARBA00021602"/>
    </source>
</evidence>
<reference evidence="11" key="1">
    <citation type="submission" date="2021-07" db="EMBL/GenBank/DDBJ databases">
        <authorList>
            <person name="Catto M.A."/>
            <person name="Jacobson A."/>
            <person name="Kennedy G."/>
            <person name="Labadie P."/>
            <person name="Hunt B.G."/>
            <person name="Srinivasan R."/>
        </authorList>
    </citation>
    <scope>NUCLEOTIDE SEQUENCE</scope>
    <source>
        <strain evidence="11">PL_HMW_Pooled</strain>
        <tissue evidence="11">Head</tissue>
    </source>
</reference>
<keyword evidence="8" id="KW-0966">Cell projection</keyword>
<keyword evidence="5" id="KW-0970">Cilium biogenesis/degradation</keyword>
<gene>
    <name evidence="11" type="ORF">KUF71_008096</name>
</gene>
<keyword evidence="11" id="KW-0282">Flagellum</keyword>
<accession>A0AAE1HD19</accession>
<evidence type="ECO:0000313" key="11">
    <source>
        <dbReference type="EMBL" id="KAK3918848.1"/>
    </source>
</evidence>
<evidence type="ECO:0000256" key="10">
    <source>
        <dbReference type="SAM" id="MobiDB-lite"/>
    </source>
</evidence>
<evidence type="ECO:0000256" key="1">
    <source>
        <dbReference type="ARBA" id="ARBA00004430"/>
    </source>
</evidence>
<feature type="non-terminal residue" evidence="11">
    <location>
        <position position="1"/>
    </location>
</feature>
<name>A0AAE1HD19_9NEOP</name>
<evidence type="ECO:0000256" key="9">
    <source>
        <dbReference type="ARBA" id="ARBA00045321"/>
    </source>
</evidence>
<dbReference type="InterPro" id="IPR021897">
    <property type="entry name" value="FAP206"/>
</dbReference>
<evidence type="ECO:0000256" key="6">
    <source>
        <dbReference type="ARBA" id="ARBA00023069"/>
    </source>
</evidence>
<comment type="caution">
    <text evidence="11">The sequence shown here is derived from an EMBL/GenBank/DDBJ whole genome shotgun (WGS) entry which is preliminary data.</text>
</comment>
<dbReference type="PANTHER" id="PTHR21442">
    <property type="entry name" value="CILIA- AND FLAGELLA-ASSOCIATED PROTEIN 206"/>
    <property type="match status" value="1"/>
</dbReference>
<evidence type="ECO:0000256" key="5">
    <source>
        <dbReference type="ARBA" id="ARBA00022794"/>
    </source>
</evidence>
<evidence type="ECO:0000256" key="2">
    <source>
        <dbReference type="ARBA" id="ARBA00010500"/>
    </source>
</evidence>
<dbReference type="GO" id="GO:0030030">
    <property type="term" value="P:cell projection organization"/>
    <property type="evidence" value="ECO:0007669"/>
    <property type="project" value="UniProtKB-KW"/>
</dbReference>
<evidence type="ECO:0000256" key="8">
    <source>
        <dbReference type="ARBA" id="ARBA00023273"/>
    </source>
</evidence>
<keyword evidence="7" id="KW-0206">Cytoskeleton</keyword>
<keyword evidence="12" id="KW-1185">Reference proteome</keyword>
<protein>
    <recommendedName>
        <fullName evidence="3">Cilia- and flagella-associated protein 206</fullName>
    </recommendedName>
</protein>
<dbReference type="Pfam" id="PF12018">
    <property type="entry name" value="FAP206"/>
    <property type="match status" value="1"/>
</dbReference>